<organism evidence="2 3">
    <name type="scientific">Paenochrobactrum gallinarii</name>
    <dbReference type="NCBI Taxonomy" id="643673"/>
    <lineage>
        <taxon>Bacteria</taxon>
        <taxon>Pseudomonadati</taxon>
        <taxon>Pseudomonadota</taxon>
        <taxon>Alphaproteobacteria</taxon>
        <taxon>Hyphomicrobiales</taxon>
        <taxon>Brucellaceae</taxon>
        <taxon>Paenochrobactrum</taxon>
    </lineage>
</organism>
<dbReference type="EMBL" id="JACIIU010000059">
    <property type="protein sequence ID" value="MBB6262664.1"/>
    <property type="molecule type" value="Genomic_DNA"/>
</dbReference>
<dbReference type="Pfam" id="PF19744">
    <property type="entry name" value="DUF6232"/>
    <property type="match status" value="1"/>
</dbReference>
<comment type="caution">
    <text evidence="2">The sequence shown here is derived from an EMBL/GenBank/DDBJ whole genome shotgun (WGS) entry which is preliminary data.</text>
</comment>
<evidence type="ECO:0008006" key="4">
    <source>
        <dbReference type="Google" id="ProtNLM"/>
    </source>
</evidence>
<dbReference type="AlphaFoldDB" id="A0A841MAW1"/>
<reference evidence="2 3" key="1">
    <citation type="submission" date="2020-08" db="EMBL/GenBank/DDBJ databases">
        <title>Genomic Encyclopedia of Type Strains, Phase IV (KMG-IV): sequencing the most valuable type-strain genomes for metagenomic binning, comparative biology and taxonomic classification.</title>
        <authorList>
            <person name="Goeker M."/>
        </authorList>
    </citation>
    <scope>NUCLEOTIDE SEQUENCE [LARGE SCALE GENOMIC DNA]</scope>
    <source>
        <strain evidence="2 3">DSM 22336</strain>
    </source>
</reference>
<dbReference type="RefSeq" id="WP_184224865.1">
    <property type="nucleotide sequence ID" value="NZ_JACIIU010000059.1"/>
</dbReference>
<dbReference type="Proteomes" id="UP000555393">
    <property type="component" value="Unassembled WGS sequence"/>
</dbReference>
<sequence>MTDTIHFQSGNIIIGSKVARFGSTSYPIANIGSVSTQDLGRGAGASWGVFFILVGIIFLAFQPMLGLGIITAGTYLFYNSKHSTALLLRTSSGDVQAFRSHDPKLVNDMKEALEAAFMSKQ</sequence>
<evidence type="ECO:0000313" key="2">
    <source>
        <dbReference type="EMBL" id="MBB6262664.1"/>
    </source>
</evidence>
<accession>A0A841MAW1</accession>
<feature type="transmembrane region" description="Helical" evidence="1">
    <location>
        <begin position="49"/>
        <end position="78"/>
    </location>
</feature>
<proteinExistence type="predicted"/>
<evidence type="ECO:0000313" key="3">
    <source>
        <dbReference type="Proteomes" id="UP000555393"/>
    </source>
</evidence>
<gene>
    <name evidence="2" type="ORF">FHS77_003246</name>
</gene>
<protein>
    <recommendedName>
        <fullName evidence="4">QacE</fullName>
    </recommendedName>
</protein>
<dbReference type="InterPro" id="IPR045629">
    <property type="entry name" value="DUF6232"/>
</dbReference>
<keyword evidence="1" id="KW-0472">Membrane</keyword>
<name>A0A841MAW1_9HYPH</name>
<keyword evidence="1" id="KW-0812">Transmembrane</keyword>
<keyword evidence="3" id="KW-1185">Reference proteome</keyword>
<keyword evidence="1" id="KW-1133">Transmembrane helix</keyword>
<evidence type="ECO:0000256" key="1">
    <source>
        <dbReference type="SAM" id="Phobius"/>
    </source>
</evidence>